<protein>
    <submittedName>
        <fullName evidence="2">Uncharacterized protein</fullName>
    </submittedName>
</protein>
<evidence type="ECO:0000313" key="3">
    <source>
        <dbReference type="Proteomes" id="UP000076407"/>
    </source>
</evidence>
<keyword evidence="3" id="KW-1185">Reference proteome</keyword>
<reference evidence="2" key="1">
    <citation type="submission" date="2020-05" db="UniProtKB">
        <authorList>
            <consortium name="EnsemblMetazoa"/>
        </authorList>
    </citation>
    <scope>IDENTIFICATION</scope>
    <source>
        <strain evidence="2">SANGQUA</strain>
    </source>
</reference>
<dbReference type="Proteomes" id="UP000076407">
    <property type="component" value="Unassembled WGS sequence"/>
</dbReference>
<feature type="region of interest" description="Disordered" evidence="1">
    <location>
        <begin position="961"/>
        <end position="1006"/>
    </location>
</feature>
<organism evidence="2 3">
    <name type="scientific">Anopheles quadriannulatus</name>
    <name type="common">Mosquito</name>
    <dbReference type="NCBI Taxonomy" id="34691"/>
    <lineage>
        <taxon>Eukaryota</taxon>
        <taxon>Metazoa</taxon>
        <taxon>Ecdysozoa</taxon>
        <taxon>Arthropoda</taxon>
        <taxon>Hexapoda</taxon>
        <taxon>Insecta</taxon>
        <taxon>Pterygota</taxon>
        <taxon>Neoptera</taxon>
        <taxon>Endopterygota</taxon>
        <taxon>Diptera</taxon>
        <taxon>Nematocera</taxon>
        <taxon>Culicoidea</taxon>
        <taxon>Culicidae</taxon>
        <taxon>Anophelinae</taxon>
        <taxon>Anopheles</taxon>
    </lineage>
</organism>
<name>A0A182X7K8_ANOQN</name>
<dbReference type="VEuPathDB" id="VectorBase:AQUA005794"/>
<proteinExistence type="predicted"/>
<sequence length="1006" mass="115784">MGDLLALLNEINSTETDMEFCEDFNRLQLILNNTNQFVRSFDRIVFHSGNEPYIIEVVARLLKYLRVQNYLDEENKVNAQYEPELRRITMYLLLNTDVSFRYDLEQDARVNHLLNSLPQLTKCLLMNCIWGLDLDRFFYEMLRYAPPWFSMQFIDQATASLDYGRPYEVLERVESMVVAIYFAICRTDVDLREVNRARHVDQQRTLGKLCDYVVEMLRFFNKPDVAKFERWSKLRKHRYFGFVVKHMFSMTMACLERYYRRPAIPVDPAMAVYQLMDDRHVHKPSPAEYSPASDATLLKINHCLLNTLEFCIMHVTLERFCYWAEIDLFCEGDDAVTLQQVIGESAYRLCEDLKSHKHFRHSILRHLTQFALRPKTLAEKATALTLGALMARIDAAGTDEDRLVYLGEFLSRGGRVLDVAECLDTIEQHCRLLNGAHVRMMIEYDVREPVGNELEDEEEEEGERDELTDERVKLRELILRAVGGLPASEFERLLCYTLDTFGPDFSRYERPDLVPSIVQLVNRLAEQQQTVPNVQQLLFQSPAKFFDRLVRALYAGGTGTSQERLAEAVVAIIAQHKTIAKRYMRPHLAALLTDEFELCRQPALSVLASRLFACGLFTPVEFVGQFLAKGLAESFQKNNRPALYELIRLYGTICPRCWAADEPNDGDDAAYESSEPKRSLMRTVARLLADILHMRRYHMALSEKVQEVGPDRATMVAAALEQLVATLRQMQKQFRDADKTEFLERMEQEVDASTLYYIHQFLYLEPPPPEVDDLLDGEFDDIPQPAEKKKEQPKQIAYEAFMYRTSLNPSSKENDILSHLLMVFPRCILPEVLALARDKRVGTYIPAMADLGLTHILKGSKHGGLIRHCASNFIACLLQVLLPAQVKRGRGVDEACENAIRIVLQHLSTLEPCHDRDQARAALSADLAELYRYVRTVAPSVALLDQLKACLTDGCCEQEERNVAEEQQQQQQQQQQQEEKMEQEAKEEEVGGTEDMDTSEKKEPNP</sequence>
<feature type="compositionally biased region" description="Low complexity" evidence="1">
    <location>
        <begin position="965"/>
        <end position="976"/>
    </location>
</feature>
<dbReference type="AlphaFoldDB" id="A0A182X7K8"/>
<feature type="compositionally biased region" description="Acidic residues" evidence="1">
    <location>
        <begin position="985"/>
        <end position="997"/>
    </location>
</feature>
<accession>A0A182X7K8</accession>
<dbReference type="EnsemblMetazoa" id="AQUA005794-RA">
    <property type="protein sequence ID" value="AQUA005794-PA"/>
    <property type="gene ID" value="AQUA005794"/>
</dbReference>
<evidence type="ECO:0000256" key="1">
    <source>
        <dbReference type="SAM" id="MobiDB-lite"/>
    </source>
</evidence>
<evidence type="ECO:0000313" key="2">
    <source>
        <dbReference type="EnsemblMetazoa" id="AQUA005794-PA"/>
    </source>
</evidence>